<sequence length="197" mass="21974">MELEGGHRNSVIKRRNSIEFGLVFNDAKEEPRRPRPPAAARARRLPPADNVITPQYFIRAVFRSGRIVNFTRDPPRTPGMAESFKKLNYRNTCKNKQLPAKFISRTIKSRNSALRSALRSLSARAFQDSGPIAYFNNGERDTSKNKTVRAHHGPGEPGAAGPGSAAPEFISGGRKVENCEPRRPPAVLFQQFTYGKN</sequence>
<feature type="region of interest" description="Disordered" evidence="1">
    <location>
        <begin position="134"/>
        <end position="182"/>
    </location>
</feature>
<comment type="caution">
    <text evidence="2">The sequence shown here is derived from an EMBL/GenBank/DDBJ whole genome shotgun (WGS) entry which is preliminary data.</text>
</comment>
<dbReference type="EMBL" id="BGZK01000291">
    <property type="protein sequence ID" value="GBP34637.1"/>
    <property type="molecule type" value="Genomic_DNA"/>
</dbReference>
<dbReference type="AlphaFoldDB" id="A0A4C1V8J5"/>
<name>A0A4C1V8J5_EUMVA</name>
<evidence type="ECO:0000313" key="3">
    <source>
        <dbReference type="Proteomes" id="UP000299102"/>
    </source>
</evidence>
<accession>A0A4C1V8J5</accession>
<evidence type="ECO:0000313" key="2">
    <source>
        <dbReference type="EMBL" id="GBP34637.1"/>
    </source>
</evidence>
<reference evidence="2 3" key="1">
    <citation type="journal article" date="2019" name="Commun. Biol.">
        <title>The bagworm genome reveals a unique fibroin gene that provides high tensile strength.</title>
        <authorList>
            <person name="Kono N."/>
            <person name="Nakamura H."/>
            <person name="Ohtoshi R."/>
            <person name="Tomita M."/>
            <person name="Numata K."/>
            <person name="Arakawa K."/>
        </authorList>
    </citation>
    <scope>NUCLEOTIDE SEQUENCE [LARGE SCALE GENOMIC DNA]</scope>
</reference>
<dbReference type="Proteomes" id="UP000299102">
    <property type="component" value="Unassembled WGS sequence"/>
</dbReference>
<gene>
    <name evidence="2" type="ORF">EVAR_19028_1</name>
</gene>
<organism evidence="2 3">
    <name type="scientific">Eumeta variegata</name>
    <name type="common">Bagworm moth</name>
    <name type="synonym">Eumeta japonica</name>
    <dbReference type="NCBI Taxonomy" id="151549"/>
    <lineage>
        <taxon>Eukaryota</taxon>
        <taxon>Metazoa</taxon>
        <taxon>Ecdysozoa</taxon>
        <taxon>Arthropoda</taxon>
        <taxon>Hexapoda</taxon>
        <taxon>Insecta</taxon>
        <taxon>Pterygota</taxon>
        <taxon>Neoptera</taxon>
        <taxon>Endopterygota</taxon>
        <taxon>Lepidoptera</taxon>
        <taxon>Glossata</taxon>
        <taxon>Ditrysia</taxon>
        <taxon>Tineoidea</taxon>
        <taxon>Psychidae</taxon>
        <taxon>Oiketicinae</taxon>
        <taxon>Eumeta</taxon>
    </lineage>
</organism>
<protein>
    <submittedName>
        <fullName evidence="2">Uncharacterized protein</fullName>
    </submittedName>
</protein>
<keyword evidence="3" id="KW-1185">Reference proteome</keyword>
<proteinExistence type="predicted"/>
<evidence type="ECO:0000256" key="1">
    <source>
        <dbReference type="SAM" id="MobiDB-lite"/>
    </source>
</evidence>